<protein>
    <submittedName>
        <fullName evidence="3">Uncharacterized protein</fullName>
    </submittedName>
</protein>
<proteinExistence type="predicted"/>
<reference evidence="3" key="1">
    <citation type="submission" date="2013-11" db="EMBL/GenBank/DDBJ databases">
        <title>The Genome Sequence of Phytophthora parasitica IAC_01/95.</title>
        <authorList>
            <consortium name="The Broad Institute Genomics Platform"/>
            <person name="Russ C."/>
            <person name="Tyler B."/>
            <person name="Panabieres F."/>
            <person name="Shan W."/>
            <person name="Tripathy S."/>
            <person name="Grunwald N."/>
            <person name="Machado M."/>
            <person name="Johnson C.S."/>
            <person name="Arredondo F."/>
            <person name="Hong C."/>
            <person name="Coffey M."/>
            <person name="Young S.K."/>
            <person name="Zeng Q."/>
            <person name="Gargeya S."/>
            <person name="Fitzgerald M."/>
            <person name="Abouelleil A."/>
            <person name="Alvarado L."/>
            <person name="Chapman S.B."/>
            <person name="Gainer-Dewar J."/>
            <person name="Goldberg J."/>
            <person name="Griggs A."/>
            <person name="Gujja S."/>
            <person name="Hansen M."/>
            <person name="Howarth C."/>
            <person name="Imamovic A."/>
            <person name="Ireland A."/>
            <person name="Larimer J."/>
            <person name="McCowan C."/>
            <person name="Murphy C."/>
            <person name="Pearson M."/>
            <person name="Poon T.W."/>
            <person name="Priest M."/>
            <person name="Roberts A."/>
            <person name="Saif S."/>
            <person name="Shea T."/>
            <person name="Sykes S."/>
            <person name="Wortman J."/>
            <person name="Nusbaum C."/>
            <person name="Birren B."/>
        </authorList>
    </citation>
    <scope>NUCLEOTIDE SEQUENCE [LARGE SCALE GENOMIC DNA]</scope>
    <source>
        <strain evidence="3">IAC_01/95</strain>
    </source>
</reference>
<gene>
    <name evidence="3" type="ORF">L914_13838</name>
</gene>
<feature type="region of interest" description="Disordered" evidence="2">
    <location>
        <begin position="390"/>
        <end position="530"/>
    </location>
</feature>
<dbReference type="GO" id="GO:0007076">
    <property type="term" value="P:mitotic chromosome condensation"/>
    <property type="evidence" value="ECO:0007669"/>
    <property type="project" value="TreeGrafter"/>
</dbReference>
<feature type="coiled-coil region" evidence="1">
    <location>
        <begin position="220"/>
        <end position="247"/>
    </location>
</feature>
<dbReference type="GO" id="GO:0003682">
    <property type="term" value="F:chromatin binding"/>
    <property type="evidence" value="ECO:0007669"/>
    <property type="project" value="TreeGrafter"/>
</dbReference>
<feature type="compositionally biased region" description="Polar residues" evidence="2">
    <location>
        <begin position="402"/>
        <end position="419"/>
    </location>
</feature>
<sequence length="677" mass="74486">GGAFVDLTSSPCSSPHSAVRGGPATVSTVVLADTSLDLAGVRASLSALQQTIDQTEALRELRSDHEVLRREFLAKRRRAEDLDRQLIDAANAALPYVLFCQRKYDVVHHKLESTRTELAECLNPLQERLDCSCELEACRLRYRDLQLRYNEAVSEFEDRISTLEAQLAAASSFGVIIPPDTARRIADLESQLARPQSDLQVARDRRSALASELRESAMSHKTARAEVARLEAAVEHKTRRLRTLRGNYERRLRVADTTIATHTVELGLLQYRVSTLDRDLQKASQRAQAATSQRDQARAAHIATQDRVSAARDTIARLEKRINQVEKSQKSRQDLELALTALQQEKDALAVQRDELLGQLGERFMEVTDLRVERDQAQERLSSIASLLPSALSHKRARSESDSSAQSTRVSKAARSTSGPFPAGALNQGPASRSSIKVLSAVATGQKAEGPGGSGGASSSPAASEAGAHSDGGESSSGKSGSTQVFDSDAAEWSPELSRARDQFGMPSGPLSDAELANLPPTTVPRSEWLPGYRDRRSFRGHDIVPWSAQDIRQTSIVEMDADLLFHHNTKPMEWLIPLRDPVPPLGDWRDDLVDESNGYCDLDLLLDPFFLHFPRPGEAGAWYPGVEDGADPADLLEALTITDAADRWRNHYRDVPEEHPALEIARLRGKFLSPSS</sequence>
<keyword evidence="1" id="KW-0175">Coiled coil</keyword>
<accession>W2MUV2</accession>
<evidence type="ECO:0000256" key="1">
    <source>
        <dbReference type="SAM" id="Coils"/>
    </source>
</evidence>
<evidence type="ECO:0000313" key="3">
    <source>
        <dbReference type="EMBL" id="ETM40131.1"/>
    </source>
</evidence>
<name>W2MUV2_PHYNI</name>
<dbReference type="GO" id="GO:0000785">
    <property type="term" value="C:chromatin"/>
    <property type="evidence" value="ECO:0007669"/>
    <property type="project" value="TreeGrafter"/>
</dbReference>
<dbReference type="VEuPathDB" id="FungiDB:PPTG_22626"/>
<dbReference type="AlphaFoldDB" id="W2MUV2"/>
<feature type="coiled-coil region" evidence="1">
    <location>
        <begin position="273"/>
        <end position="359"/>
    </location>
</feature>
<dbReference type="PANTHER" id="PTHR43941">
    <property type="entry name" value="STRUCTURAL MAINTENANCE OF CHROMOSOMES PROTEIN 2"/>
    <property type="match status" value="1"/>
</dbReference>
<dbReference type="GO" id="GO:0000793">
    <property type="term" value="C:condensed chromosome"/>
    <property type="evidence" value="ECO:0007669"/>
    <property type="project" value="TreeGrafter"/>
</dbReference>
<dbReference type="Proteomes" id="UP000054532">
    <property type="component" value="Unassembled WGS sequence"/>
</dbReference>
<dbReference type="PANTHER" id="PTHR43941:SF1">
    <property type="entry name" value="STRUCTURAL MAINTENANCE OF CHROMOSOMES PROTEIN 2"/>
    <property type="match status" value="1"/>
</dbReference>
<dbReference type="EMBL" id="KI694414">
    <property type="protein sequence ID" value="ETM40131.1"/>
    <property type="molecule type" value="Genomic_DNA"/>
</dbReference>
<dbReference type="Gene3D" id="1.10.287.1490">
    <property type="match status" value="1"/>
</dbReference>
<dbReference type="VEuPathDB" id="FungiDB:PPTG_18961"/>
<organism evidence="3">
    <name type="scientific">Phytophthora nicotianae</name>
    <name type="common">Potato buckeye rot agent</name>
    <name type="synonym">Phytophthora parasitica</name>
    <dbReference type="NCBI Taxonomy" id="4792"/>
    <lineage>
        <taxon>Eukaryota</taxon>
        <taxon>Sar</taxon>
        <taxon>Stramenopiles</taxon>
        <taxon>Oomycota</taxon>
        <taxon>Peronosporomycetes</taxon>
        <taxon>Peronosporales</taxon>
        <taxon>Peronosporaceae</taxon>
        <taxon>Phytophthora</taxon>
    </lineage>
</organism>
<feature type="non-terminal residue" evidence="3">
    <location>
        <position position="1"/>
    </location>
</feature>
<dbReference type="GO" id="GO:0000796">
    <property type="term" value="C:condensin complex"/>
    <property type="evidence" value="ECO:0007669"/>
    <property type="project" value="TreeGrafter"/>
</dbReference>
<evidence type="ECO:0000256" key="2">
    <source>
        <dbReference type="SAM" id="MobiDB-lite"/>
    </source>
</evidence>
<feature type="compositionally biased region" description="Low complexity" evidence="2">
    <location>
        <begin position="457"/>
        <end position="482"/>
    </location>
</feature>